<gene>
    <name evidence="3" type="ORF">OD816_001231</name>
</gene>
<keyword evidence="2" id="KW-1133">Transmembrane helix</keyword>
<reference evidence="3" key="1">
    <citation type="submission" date="2022-11" db="EMBL/GenBank/DDBJ databases">
        <title>Candidatus Alkanophaga archaea from heated hydrothermal vent sediment oxidize petroleum alkanes.</title>
        <authorList>
            <person name="Zehnle H."/>
            <person name="Laso-Perez R."/>
            <person name="Lipp J."/>
            <person name="Teske A."/>
            <person name="Wegener G."/>
        </authorList>
    </citation>
    <scope>NUCLEOTIDE SEQUENCE</scope>
    <source>
        <strain evidence="3">MCA70</strain>
    </source>
</reference>
<keyword evidence="2" id="KW-0472">Membrane</keyword>
<proteinExistence type="predicted"/>
<evidence type="ECO:0000313" key="3">
    <source>
        <dbReference type="EMBL" id="MDF2953986.1"/>
    </source>
</evidence>
<keyword evidence="1" id="KW-0175">Coiled coil</keyword>
<protein>
    <submittedName>
        <fullName evidence="3">Uncharacterized protein</fullName>
    </submittedName>
</protein>
<evidence type="ECO:0000256" key="1">
    <source>
        <dbReference type="SAM" id="Coils"/>
    </source>
</evidence>
<feature type="transmembrane region" description="Helical" evidence="2">
    <location>
        <begin position="6"/>
        <end position="24"/>
    </location>
</feature>
<keyword evidence="2" id="KW-0812">Transmembrane</keyword>
<evidence type="ECO:0000313" key="4">
    <source>
        <dbReference type="Proteomes" id="UP001144110"/>
    </source>
</evidence>
<dbReference type="AlphaFoldDB" id="A0AAE3P4V2"/>
<accession>A0AAE3P4V2</accession>
<name>A0AAE3P4V2_9BACT</name>
<dbReference type="Proteomes" id="UP001144110">
    <property type="component" value="Unassembled WGS sequence"/>
</dbReference>
<comment type="caution">
    <text evidence="3">The sequence shown here is derived from an EMBL/GenBank/DDBJ whole genome shotgun (WGS) entry which is preliminary data.</text>
</comment>
<feature type="coiled-coil region" evidence="1">
    <location>
        <begin position="34"/>
        <end position="61"/>
    </location>
</feature>
<evidence type="ECO:0000256" key="2">
    <source>
        <dbReference type="SAM" id="Phobius"/>
    </source>
</evidence>
<organism evidence="3 4">
    <name type="scientific">Candidatus Thermodesulfobacterium syntrophicum</name>
    <dbReference type="NCBI Taxonomy" id="3060442"/>
    <lineage>
        <taxon>Bacteria</taxon>
        <taxon>Pseudomonadati</taxon>
        <taxon>Thermodesulfobacteriota</taxon>
        <taxon>Thermodesulfobacteria</taxon>
        <taxon>Thermodesulfobacteriales</taxon>
        <taxon>Thermodesulfobacteriaceae</taxon>
        <taxon>Thermodesulfobacterium</taxon>
    </lineage>
</organism>
<dbReference type="EMBL" id="JAPHEG010000005">
    <property type="protein sequence ID" value="MDF2953986.1"/>
    <property type="molecule type" value="Genomic_DNA"/>
</dbReference>
<sequence length="105" mass="12411">MEFFLILLLIIDIIMIGIFFFFYIRLKKFLELPWEEVRESIEKAKELVERLEKLKPASETKMDLKREIRLLAKKGLTPKEIAKKLELSEAEVELVLASKKNFLKG</sequence>